<organism evidence="3 4">
    <name type="scientific">Allosediminivita pacifica</name>
    <dbReference type="NCBI Taxonomy" id="1267769"/>
    <lineage>
        <taxon>Bacteria</taxon>
        <taxon>Pseudomonadati</taxon>
        <taxon>Pseudomonadota</taxon>
        <taxon>Alphaproteobacteria</taxon>
        <taxon>Rhodobacterales</taxon>
        <taxon>Paracoccaceae</taxon>
        <taxon>Allosediminivita</taxon>
    </lineage>
</organism>
<reference evidence="3 4" key="1">
    <citation type="submission" date="2018-04" db="EMBL/GenBank/DDBJ databases">
        <title>Genomic Encyclopedia of Archaeal and Bacterial Type Strains, Phase II (KMG-II): from individual species to whole genera.</title>
        <authorList>
            <person name="Goeker M."/>
        </authorList>
    </citation>
    <scope>NUCLEOTIDE SEQUENCE [LARGE SCALE GENOMIC DNA]</scope>
    <source>
        <strain evidence="3 4">DSM 29329</strain>
    </source>
</reference>
<gene>
    <name evidence="3" type="ORF">C8N44_13638</name>
</gene>
<dbReference type="EMBL" id="QBKN01000036">
    <property type="protein sequence ID" value="PTX39795.1"/>
    <property type="molecule type" value="Genomic_DNA"/>
</dbReference>
<evidence type="ECO:0000313" key="3">
    <source>
        <dbReference type="EMBL" id="PTX39795.1"/>
    </source>
</evidence>
<dbReference type="Pfam" id="PF04909">
    <property type="entry name" value="Amidohydro_2"/>
    <property type="match status" value="1"/>
</dbReference>
<dbReference type="PANTHER" id="PTHR43569">
    <property type="entry name" value="AMIDOHYDROLASE"/>
    <property type="match status" value="1"/>
</dbReference>
<dbReference type="InterPro" id="IPR052350">
    <property type="entry name" value="Metallo-dep_Lactonases"/>
</dbReference>
<evidence type="ECO:0000256" key="1">
    <source>
        <dbReference type="ARBA" id="ARBA00038310"/>
    </source>
</evidence>
<dbReference type="SUPFAM" id="SSF51556">
    <property type="entry name" value="Metallo-dependent hydrolases"/>
    <property type="match status" value="1"/>
</dbReference>
<evidence type="ECO:0000313" key="4">
    <source>
        <dbReference type="Proteomes" id="UP000244069"/>
    </source>
</evidence>
<feature type="domain" description="Amidohydrolase-related" evidence="2">
    <location>
        <begin position="25"/>
        <end position="330"/>
    </location>
</feature>
<keyword evidence="4" id="KW-1185">Reference proteome</keyword>
<proteinExistence type="inferred from homology"/>
<dbReference type="AlphaFoldDB" id="A0A2T6A7N6"/>
<dbReference type="Proteomes" id="UP000244069">
    <property type="component" value="Unassembled WGS sequence"/>
</dbReference>
<dbReference type="RefSeq" id="WP_107978628.1">
    <property type="nucleotide sequence ID" value="NZ_BMEZ01000035.1"/>
</dbReference>
<evidence type="ECO:0000259" key="2">
    <source>
        <dbReference type="Pfam" id="PF04909"/>
    </source>
</evidence>
<dbReference type="GO" id="GO:0016787">
    <property type="term" value="F:hydrolase activity"/>
    <property type="evidence" value="ECO:0007669"/>
    <property type="project" value="UniProtKB-KW"/>
</dbReference>
<comment type="similarity">
    <text evidence="1">Belongs to the metallo-dependent hydrolases superfamily.</text>
</comment>
<protein>
    <submittedName>
        <fullName evidence="3">Putative TIM-barrel fold metal-dependent hydrolase</fullName>
    </submittedName>
</protein>
<name>A0A2T6A7N6_9RHOB</name>
<sequence length="331" mass="36829">MNQTASEPVSSGHPEEIVLPDLEIIDAHIHLWDRTGFDYFAPQFLADVADGHRVRSSIYVECNMGYDDGLPEAEQPAAEARYVMDQIALAGDSPHRLAEGILGAGNLLLGRELEPILASQDEASQGRFRGVRYRVAFDEDPEAGYHEPGYFNEDVMHRPELQQATALLGEMDLVLDLWAFHTQLDAVKAFAAKVPDTQIVLDHVGGPLGVGRYATMRQEVFRHWARGIYSLAEAENVSVKISGLGISRMGWQFGGTATSDMLVEAWKPYVRTCIDAFGPERAIFGSNFPVDRQAASYRVLLNAFKKMLIDLSPDELSRIFVENARRTYKLG</sequence>
<dbReference type="InterPro" id="IPR032466">
    <property type="entry name" value="Metal_Hydrolase"/>
</dbReference>
<dbReference type="PANTHER" id="PTHR43569:SF1">
    <property type="entry name" value="BLL3371 PROTEIN"/>
    <property type="match status" value="1"/>
</dbReference>
<dbReference type="Gene3D" id="3.20.20.140">
    <property type="entry name" value="Metal-dependent hydrolases"/>
    <property type="match status" value="1"/>
</dbReference>
<dbReference type="InterPro" id="IPR006680">
    <property type="entry name" value="Amidohydro-rel"/>
</dbReference>
<dbReference type="OrthoDB" id="9787654at2"/>
<keyword evidence="3" id="KW-0378">Hydrolase</keyword>
<accession>A0A2T6A7N6</accession>
<comment type="caution">
    <text evidence="3">The sequence shown here is derived from an EMBL/GenBank/DDBJ whole genome shotgun (WGS) entry which is preliminary data.</text>
</comment>